<feature type="binding site" evidence="17">
    <location>
        <position position="144"/>
    </location>
    <ligand>
        <name>NAD(+)</name>
        <dbReference type="ChEBI" id="CHEBI:57540"/>
    </ligand>
</feature>
<feature type="binding site" evidence="14">
    <location>
        <position position="49"/>
    </location>
    <ligand>
        <name>NADPH</name>
        <dbReference type="ChEBI" id="CHEBI:57783"/>
    </ligand>
</feature>
<dbReference type="GO" id="GO:0051287">
    <property type="term" value="F:NAD binding"/>
    <property type="evidence" value="ECO:0007669"/>
    <property type="project" value="InterPro"/>
</dbReference>
<evidence type="ECO:0000256" key="15">
    <source>
        <dbReference type="PIRSR" id="PIRSR000114-1"/>
    </source>
</evidence>
<dbReference type="HAMAP" id="MF_00394">
    <property type="entry name" value="NAD_Glyc3P_dehydrog"/>
    <property type="match status" value="1"/>
</dbReference>
<feature type="binding site" evidence="14">
    <location>
        <position position="144"/>
    </location>
    <ligand>
        <name>NADPH</name>
        <dbReference type="ChEBI" id="CHEBI:57783"/>
    </ligand>
</feature>
<comment type="function">
    <text evidence="14">Catalyzes the reduction of the glycolytic intermediate dihydroxyacetone phosphate (DHAP) to sn-glycerol 3-phosphate (G3P), the key precursor for phospholipid synthesis.</text>
</comment>
<evidence type="ECO:0000256" key="6">
    <source>
        <dbReference type="ARBA" id="ARBA00023027"/>
    </source>
</evidence>
<feature type="binding site" evidence="17">
    <location>
        <begin position="8"/>
        <end position="13"/>
    </location>
    <ligand>
        <name>NAD(+)</name>
        <dbReference type="ChEBI" id="CHEBI:57540"/>
    </ligand>
</feature>
<evidence type="ECO:0000256" key="11">
    <source>
        <dbReference type="ARBA" id="ARBA00066687"/>
    </source>
</evidence>
<evidence type="ECO:0000259" key="19">
    <source>
        <dbReference type="Pfam" id="PF01210"/>
    </source>
</evidence>
<dbReference type="InterPro" id="IPR006109">
    <property type="entry name" value="G3P_DH_NAD-dep_C"/>
</dbReference>
<dbReference type="InterPro" id="IPR011128">
    <property type="entry name" value="G3P_DH_NAD-dep_N"/>
</dbReference>
<comment type="catalytic activity">
    <reaction evidence="10">
        <text>sn-glycerol 3-phosphate + NADP(+) = dihydroxyacetone phosphate + NADPH + H(+)</text>
        <dbReference type="Rhea" id="RHEA:11096"/>
        <dbReference type="ChEBI" id="CHEBI:15378"/>
        <dbReference type="ChEBI" id="CHEBI:57597"/>
        <dbReference type="ChEBI" id="CHEBI:57642"/>
        <dbReference type="ChEBI" id="CHEBI:57783"/>
        <dbReference type="ChEBI" id="CHEBI:58349"/>
        <dbReference type="EC" id="1.1.1.94"/>
    </reaction>
    <physiologicalReaction direction="right-to-left" evidence="10">
        <dbReference type="Rhea" id="RHEA:11098"/>
    </physiologicalReaction>
</comment>
<dbReference type="PRINTS" id="PR00077">
    <property type="entry name" value="GPDHDRGNASE"/>
</dbReference>
<evidence type="ECO:0000313" key="21">
    <source>
        <dbReference type="EMBL" id="SFB93251.1"/>
    </source>
</evidence>
<keyword evidence="5 14" id="KW-0560">Oxidoreductase</keyword>
<comment type="catalytic activity">
    <reaction evidence="14">
        <text>sn-glycerol 3-phosphate + NAD(+) = dihydroxyacetone phosphate + NADH + H(+)</text>
        <dbReference type="Rhea" id="RHEA:11092"/>
        <dbReference type="ChEBI" id="CHEBI:15378"/>
        <dbReference type="ChEBI" id="CHEBI:57540"/>
        <dbReference type="ChEBI" id="CHEBI:57597"/>
        <dbReference type="ChEBI" id="CHEBI:57642"/>
        <dbReference type="ChEBI" id="CHEBI:57945"/>
        <dbReference type="EC" id="1.1.1.94"/>
    </reaction>
</comment>
<keyword evidence="4 14" id="KW-0521">NADP</keyword>
<feature type="binding site" evidence="14">
    <location>
        <position position="11"/>
    </location>
    <ligand>
        <name>NADPH</name>
        <dbReference type="ChEBI" id="CHEBI:57783"/>
    </ligand>
</feature>
<accession>A0A1I1F1V2</accession>
<dbReference type="InterPro" id="IPR006168">
    <property type="entry name" value="G3P_DH_NAD-dep"/>
</dbReference>
<feature type="domain" description="Glycerol-3-phosphate dehydrogenase NAD-dependent N-terminal" evidence="19">
    <location>
        <begin position="3"/>
        <end position="164"/>
    </location>
</feature>
<feature type="binding site" evidence="14">
    <location>
        <position position="33"/>
    </location>
    <ligand>
        <name>NADPH</name>
        <dbReference type="ChEBI" id="CHEBI:57783"/>
    </ligand>
</feature>
<evidence type="ECO:0000256" key="14">
    <source>
        <dbReference type="HAMAP-Rule" id="MF_00394"/>
    </source>
</evidence>
<keyword evidence="22" id="KW-1185">Reference proteome</keyword>
<feature type="binding site" evidence="14">
    <location>
        <position position="12"/>
    </location>
    <ligand>
        <name>NADPH</name>
        <dbReference type="ChEBI" id="CHEBI:57783"/>
    </ligand>
</feature>
<proteinExistence type="inferred from homology"/>
<dbReference type="EC" id="1.1.1.94" evidence="11 14"/>
<dbReference type="Gene3D" id="3.40.50.720">
    <property type="entry name" value="NAD(P)-binding Rossmann-like Domain"/>
    <property type="match status" value="1"/>
</dbReference>
<dbReference type="EMBL" id="FOLI01000002">
    <property type="protein sequence ID" value="SFB93251.1"/>
    <property type="molecule type" value="Genomic_DNA"/>
</dbReference>
<evidence type="ECO:0000256" key="12">
    <source>
        <dbReference type="ARBA" id="ARBA00069372"/>
    </source>
</evidence>
<evidence type="ECO:0000256" key="8">
    <source>
        <dbReference type="ARBA" id="ARBA00023209"/>
    </source>
</evidence>
<dbReference type="InterPro" id="IPR013328">
    <property type="entry name" value="6PGD_dom2"/>
</dbReference>
<feature type="binding site" evidence="14">
    <location>
        <position position="109"/>
    </location>
    <ligand>
        <name>NADPH</name>
        <dbReference type="ChEBI" id="CHEBI:57783"/>
    </ligand>
</feature>
<reference evidence="21 22" key="1">
    <citation type="submission" date="2016-10" db="EMBL/GenBank/DDBJ databases">
        <authorList>
            <person name="de Groot N.N."/>
        </authorList>
    </citation>
    <scope>NUCLEOTIDE SEQUENCE [LARGE SCALE GENOMIC DNA]</scope>
    <source>
        <strain evidence="21 22">DSM 19113</strain>
    </source>
</reference>
<dbReference type="GO" id="GO:0046167">
    <property type="term" value="P:glycerol-3-phosphate biosynthetic process"/>
    <property type="evidence" value="ECO:0007669"/>
    <property type="project" value="UniProtKB-UniRule"/>
</dbReference>
<feature type="binding site" evidence="14">
    <location>
        <position position="142"/>
    </location>
    <ligand>
        <name>sn-glycerol 3-phosphate</name>
        <dbReference type="ChEBI" id="CHEBI:57597"/>
    </ligand>
</feature>
<dbReference type="Proteomes" id="UP000199376">
    <property type="component" value="Unassembled WGS sequence"/>
</dbReference>
<feature type="binding site" evidence="14">
    <location>
        <position position="258"/>
    </location>
    <ligand>
        <name>sn-glycerol 3-phosphate</name>
        <dbReference type="ChEBI" id="CHEBI:57597"/>
    </ligand>
</feature>
<feature type="binding site" evidence="16">
    <location>
        <begin position="259"/>
        <end position="260"/>
    </location>
    <ligand>
        <name>substrate</name>
    </ligand>
</feature>
<dbReference type="Gene3D" id="1.10.1040.10">
    <property type="entry name" value="N-(1-d-carboxylethyl)-l-norvaline Dehydrogenase, domain 2"/>
    <property type="match status" value="1"/>
</dbReference>
<feature type="active site" description="Proton acceptor" evidence="14 15">
    <location>
        <position position="195"/>
    </location>
</feature>
<keyword evidence="2 14" id="KW-0444">Lipid biosynthesis</keyword>
<dbReference type="STRING" id="283737.SAMN05660453_0634"/>
<gene>
    <name evidence="14" type="primary">gpsA</name>
    <name evidence="21" type="ORF">SAMN05660453_0634</name>
</gene>
<keyword evidence="9 14" id="KW-1208">Phospholipid metabolism</keyword>
<dbReference type="SUPFAM" id="SSF51735">
    <property type="entry name" value="NAD(P)-binding Rossmann-fold domains"/>
    <property type="match status" value="1"/>
</dbReference>
<dbReference type="RefSeq" id="WP_091501990.1">
    <property type="nucleotide sequence ID" value="NZ_FOLI01000002.1"/>
</dbReference>
<dbReference type="Pfam" id="PF01210">
    <property type="entry name" value="NAD_Gly3P_dh_N"/>
    <property type="match status" value="1"/>
</dbReference>
<feature type="binding site" evidence="14">
    <location>
        <position position="285"/>
    </location>
    <ligand>
        <name>NADPH</name>
        <dbReference type="ChEBI" id="CHEBI:57783"/>
    </ligand>
</feature>
<dbReference type="GO" id="GO:0141153">
    <property type="term" value="F:glycerol-3-phosphate dehydrogenase (NADP+) activity"/>
    <property type="evidence" value="ECO:0007669"/>
    <property type="project" value="RHEA"/>
</dbReference>
<sequence>MTKVAVLGAGSWGTALANTMAKNGNEVVIWSHKAEQAAEINDSHRNERYLPGAALDQKLLATDDMKVAVDGAAIVLFVVPTKAIRMVAKQLAEVLAELDQQVILAHAAKGLEQGTHLRISQMIAEEVPAKDYTGLAVISGPSHAEDVVKGDLTAISIGSDDATAAKALQQALANKDFRPYTNSDLIGSELGGALKNIIAIGSGMLIGKGYGANAQAALLTRGLVEIRRVGQALGAQPETFLGLAGIGDLIVTGMSPNSRNYRAGVALASGKPLSQVEEEMGMVIEGVNTIKAVVDFEKEFNLELPITRTLYQVIYEGKTIDQGITDLMTRPLKAED</sequence>
<feature type="binding site" evidence="14">
    <location>
        <position position="259"/>
    </location>
    <ligand>
        <name>NADPH</name>
        <dbReference type="ChEBI" id="CHEBI:57783"/>
    </ligand>
</feature>
<evidence type="ECO:0000256" key="9">
    <source>
        <dbReference type="ARBA" id="ARBA00023264"/>
    </source>
</evidence>
<dbReference type="PIRSF" id="PIRSF000114">
    <property type="entry name" value="Glycerol-3-P_dh"/>
    <property type="match status" value="1"/>
</dbReference>
<name>A0A1I1F1V2_9LACO</name>
<feature type="binding site" evidence="14">
    <location>
        <position position="283"/>
    </location>
    <ligand>
        <name>NADPH</name>
        <dbReference type="ChEBI" id="CHEBI:57783"/>
    </ligand>
</feature>
<dbReference type="InterPro" id="IPR036291">
    <property type="entry name" value="NAD(P)-bd_dom_sf"/>
</dbReference>
<dbReference type="OrthoDB" id="9812273at2"/>
<dbReference type="GO" id="GO:0046168">
    <property type="term" value="P:glycerol-3-phosphate catabolic process"/>
    <property type="evidence" value="ECO:0007669"/>
    <property type="project" value="InterPro"/>
</dbReference>
<feature type="binding site" evidence="14">
    <location>
        <position position="140"/>
    </location>
    <ligand>
        <name>sn-glycerol 3-phosphate</name>
        <dbReference type="ChEBI" id="CHEBI:57597"/>
    </ligand>
</feature>
<organism evidence="21 22">
    <name type="scientific">Fructobacillus durionis</name>
    <dbReference type="NCBI Taxonomy" id="283737"/>
    <lineage>
        <taxon>Bacteria</taxon>
        <taxon>Bacillati</taxon>
        <taxon>Bacillota</taxon>
        <taxon>Bacilli</taxon>
        <taxon>Lactobacillales</taxon>
        <taxon>Lactobacillaceae</taxon>
        <taxon>Fructobacillus</taxon>
    </lineage>
</organism>
<dbReference type="AlphaFoldDB" id="A0A1I1F1V2"/>
<keyword evidence="14" id="KW-0963">Cytoplasm</keyword>
<dbReference type="SUPFAM" id="SSF48179">
    <property type="entry name" value="6-phosphogluconate dehydrogenase C-terminal domain-like"/>
    <property type="match status" value="1"/>
</dbReference>
<dbReference type="NCBIfam" id="NF000941">
    <property type="entry name" value="PRK00094.1-3"/>
    <property type="match status" value="1"/>
</dbReference>
<evidence type="ECO:0000256" key="3">
    <source>
        <dbReference type="ARBA" id="ARBA00022741"/>
    </source>
</evidence>
<comment type="subcellular location">
    <subcellularLocation>
        <location evidence="14">Cytoplasm</location>
    </subcellularLocation>
</comment>
<evidence type="ECO:0000256" key="4">
    <source>
        <dbReference type="ARBA" id="ARBA00022857"/>
    </source>
</evidence>
<dbReference type="GO" id="GO:0141152">
    <property type="term" value="F:glycerol-3-phosphate dehydrogenase (NAD+) activity"/>
    <property type="evidence" value="ECO:0007669"/>
    <property type="project" value="RHEA"/>
</dbReference>
<evidence type="ECO:0000259" key="20">
    <source>
        <dbReference type="Pfam" id="PF07479"/>
    </source>
</evidence>
<evidence type="ECO:0000256" key="5">
    <source>
        <dbReference type="ARBA" id="ARBA00023002"/>
    </source>
</evidence>
<comment type="similarity">
    <text evidence="1 14 18">Belongs to the NAD-dependent glycerol-3-phosphate dehydrogenase family.</text>
</comment>
<feature type="binding site" evidence="16">
    <location>
        <position position="109"/>
    </location>
    <ligand>
        <name>substrate</name>
    </ligand>
</feature>
<dbReference type="PANTHER" id="PTHR11728:SF1">
    <property type="entry name" value="GLYCEROL-3-PHOSPHATE DEHYDROGENASE [NAD(+)] 2, CHLOROPLASTIC"/>
    <property type="match status" value="1"/>
</dbReference>
<keyword evidence="8 14" id="KW-0594">Phospholipid biosynthesis</keyword>
<dbReference type="PROSITE" id="PS00957">
    <property type="entry name" value="NAD_G3PDH"/>
    <property type="match status" value="1"/>
</dbReference>
<dbReference type="UniPathway" id="UPA00940"/>
<evidence type="ECO:0000256" key="17">
    <source>
        <dbReference type="PIRSR" id="PIRSR000114-3"/>
    </source>
</evidence>
<evidence type="ECO:0000256" key="1">
    <source>
        <dbReference type="ARBA" id="ARBA00011009"/>
    </source>
</evidence>
<dbReference type="NCBIfam" id="NF000942">
    <property type="entry name" value="PRK00094.1-4"/>
    <property type="match status" value="1"/>
</dbReference>
<feature type="domain" description="Glycerol-3-phosphate dehydrogenase NAD-dependent C-terminal" evidence="20">
    <location>
        <begin position="184"/>
        <end position="323"/>
    </location>
</feature>
<feature type="binding site" evidence="14">
    <location>
        <position position="260"/>
    </location>
    <ligand>
        <name>sn-glycerol 3-phosphate</name>
        <dbReference type="ChEBI" id="CHEBI:57597"/>
    </ligand>
</feature>
<dbReference type="GO" id="GO:0005975">
    <property type="term" value="P:carbohydrate metabolic process"/>
    <property type="evidence" value="ECO:0007669"/>
    <property type="project" value="InterPro"/>
</dbReference>
<dbReference type="GO" id="GO:0005829">
    <property type="term" value="C:cytosol"/>
    <property type="evidence" value="ECO:0007669"/>
    <property type="project" value="TreeGrafter"/>
</dbReference>
<feature type="binding site" evidence="14">
    <location>
        <position position="259"/>
    </location>
    <ligand>
        <name>sn-glycerol 3-phosphate</name>
        <dbReference type="ChEBI" id="CHEBI:57597"/>
    </ligand>
</feature>
<evidence type="ECO:0000313" key="22">
    <source>
        <dbReference type="Proteomes" id="UP000199376"/>
    </source>
</evidence>
<evidence type="ECO:0000256" key="13">
    <source>
        <dbReference type="ARBA" id="ARBA00080511"/>
    </source>
</evidence>
<evidence type="ECO:0000256" key="2">
    <source>
        <dbReference type="ARBA" id="ARBA00022516"/>
    </source>
</evidence>
<dbReference type="GO" id="GO:0006650">
    <property type="term" value="P:glycerophospholipid metabolic process"/>
    <property type="evidence" value="ECO:0007669"/>
    <property type="project" value="UniProtKB-UniRule"/>
</dbReference>
<dbReference type="FunFam" id="1.10.1040.10:FF:000001">
    <property type="entry name" value="Glycerol-3-phosphate dehydrogenase [NAD(P)+]"/>
    <property type="match status" value="1"/>
</dbReference>
<evidence type="ECO:0000256" key="7">
    <source>
        <dbReference type="ARBA" id="ARBA00023098"/>
    </source>
</evidence>
<dbReference type="Pfam" id="PF07479">
    <property type="entry name" value="NAD_Gly3P_dh_C"/>
    <property type="match status" value="1"/>
</dbReference>
<dbReference type="FunFam" id="3.40.50.720:FF:000019">
    <property type="entry name" value="Glycerol-3-phosphate dehydrogenase [NAD(P)+]"/>
    <property type="match status" value="1"/>
</dbReference>
<feature type="binding site" evidence="14">
    <location>
        <position position="32"/>
    </location>
    <ligand>
        <name>NADPH</name>
        <dbReference type="ChEBI" id="CHEBI:57783"/>
    </ligand>
</feature>
<protein>
    <recommendedName>
        <fullName evidence="12 14">Glycerol-3-phosphate dehydrogenase [NAD(P)+]</fullName>
        <ecNumber evidence="11 14">1.1.1.94</ecNumber>
    </recommendedName>
    <alternativeName>
        <fullName evidence="14">NAD(P)(+)-dependent glycerol-3-phosphate dehydrogenase</fullName>
    </alternativeName>
    <alternativeName>
        <fullName evidence="13 14">NAD(P)H-dependent dihydroxyacetone-phosphate reductase</fullName>
    </alternativeName>
</protein>
<evidence type="ECO:0000256" key="10">
    <source>
        <dbReference type="ARBA" id="ARBA00052716"/>
    </source>
</evidence>
<keyword evidence="6 14" id="KW-0520">NAD</keyword>
<keyword evidence="3 14" id="KW-0547">Nucleotide-binding</keyword>
<feature type="binding site" evidence="14">
    <location>
        <position position="248"/>
    </location>
    <ligand>
        <name>sn-glycerol 3-phosphate</name>
        <dbReference type="ChEBI" id="CHEBI:57597"/>
    </ligand>
</feature>
<dbReference type="PANTHER" id="PTHR11728">
    <property type="entry name" value="GLYCEROL-3-PHOSPHATE DEHYDROGENASE"/>
    <property type="match status" value="1"/>
</dbReference>
<feature type="binding site" evidence="17">
    <location>
        <position position="259"/>
    </location>
    <ligand>
        <name>NAD(+)</name>
        <dbReference type="ChEBI" id="CHEBI:57540"/>
    </ligand>
</feature>
<dbReference type="InterPro" id="IPR008927">
    <property type="entry name" value="6-PGluconate_DH-like_C_sf"/>
</dbReference>
<feature type="binding site" evidence="14">
    <location>
        <position position="109"/>
    </location>
    <ligand>
        <name>sn-glycerol 3-phosphate</name>
        <dbReference type="ChEBI" id="CHEBI:57597"/>
    </ligand>
</feature>
<dbReference type="NCBIfam" id="NF000940">
    <property type="entry name" value="PRK00094.1-2"/>
    <property type="match status" value="1"/>
</dbReference>
<keyword evidence="7 14" id="KW-0443">Lipid metabolism</keyword>
<dbReference type="GO" id="GO:0008654">
    <property type="term" value="P:phospholipid biosynthetic process"/>
    <property type="evidence" value="ECO:0007669"/>
    <property type="project" value="UniProtKB-KW"/>
</dbReference>
<evidence type="ECO:0000256" key="18">
    <source>
        <dbReference type="RuleBase" id="RU000437"/>
    </source>
</evidence>
<comment type="pathway">
    <text evidence="14">Membrane lipid metabolism; glycerophospholipid metabolism.</text>
</comment>
<evidence type="ECO:0000256" key="16">
    <source>
        <dbReference type="PIRSR" id="PIRSR000114-2"/>
    </source>
</evidence>
<feature type="binding site" evidence="14">
    <location>
        <position position="195"/>
    </location>
    <ligand>
        <name>sn-glycerol 3-phosphate</name>
        <dbReference type="ChEBI" id="CHEBI:57597"/>
    </ligand>
</feature>